<dbReference type="Proteomes" id="UP000714380">
    <property type="component" value="Unassembled WGS sequence"/>
</dbReference>
<comment type="subunit">
    <text evidence="9">Component of the Sec protein translocase complex. Heterotrimer consisting of SecY, SecE and SecG subunits. The heterotrimers can form oligomers, although 1 heterotrimer is thought to be able to translocate proteins. Interacts with the ribosome. Interacts with SecDF, and other proteins may be involved. Interacts with SecA.</text>
</comment>
<feature type="transmembrane region" description="Helical" evidence="9">
    <location>
        <begin position="176"/>
        <end position="197"/>
    </location>
</feature>
<evidence type="ECO:0000256" key="1">
    <source>
        <dbReference type="ARBA" id="ARBA00004141"/>
    </source>
</evidence>
<evidence type="ECO:0000256" key="3">
    <source>
        <dbReference type="ARBA" id="ARBA00022448"/>
    </source>
</evidence>
<dbReference type="InterPro" id="IPR023201">
    <property type="entry name" value="SecY_dom_sf"/>
</dbReference>
<organism evidence="13 14">
    <name type="scientific">Thalassolituus marinus</name>
    <dbReference type="NCBI Taxonomy" id="671053"/>
    <lineage>
        <taxon>Bacteria</taxon>
        <taxon>Pseudomonadati</taxon>
        <taxon>Pseudomonadota</taxon>
        <taxon>Gammaproteobacteria</taxon>
        <taxon>Oceanospirillales</taxon>
        <taxon>Oceanospirillaceae</taxon>
        <taxon>Thalassolituus</taxon>
    </lineage>
</organism>
<reference evidence="13 14" key="1">
    <citation type="submission" date="2020-12" db="EMBL/GenBank/DDBJ databases">
        <title>Novel Thalassolituus-related marine hydrocarbonoclastic bacteria mediated algae-derived hydrocarbons mineralization in twilight zone of the northern South China Sea.</title>
        <authorList>
            <person name="Dong C."/>
        </authorList>
    </citation>
    <scope>NUCLEOTIDE SEQUENCE [LARGE SCALE GENOMIC DNA]</scope>
    <source>
        <strain evidence="13 14">IMCC1826</strain>
    </source>
</reference>
<dbReference type="EMBL" id="JAEDAH010000023">
    <property type="protein sequence ID" value="MCA6063022.1"/>
    <property type="molecule type" value="Genomic_DNA"/>
</dbReference>
<evidence type="ECO:0000256" key="8">
    <source>
        <dbReference type="ARBA" id="ARBA00023136"/>
    </source>
</evidence>
<dbReference type="InterPro" id="IPR026593">
    <property type="entry name" value="SecY"/>
</dbReference>
<evidence type="ECO:0000256" key="10">
    <source>
        <dbReference type="RuleBase" id="RU000537"/>
    </source>
</evidence>
<evidence type="ECO:0000256" key="9">
    <source>
        <dbReference type="HAMAP-Rule" id="MF_01465"/>
    </source>
</evidence>
<feature type="transmembrane region" description="Helical" evidence="9">
    <location>
        <begin position="73"/>
        <end position="96"/>
    </location>
</feature>
<comment type="caution">
    <text evidence="9">Lacks conserved residue(s) required for the propagation of feature annotation.</text>
</comment>
<feature type="transmembrane region" description="Helical" evidence="9">
    <location>
        <begin position="268"/>
        <end position="289"/>
    </location>
</feature>
<dbReference type="Gene3D" id="1.10.3370.10">
    <property type="entry name" value="SecY subunit domain"/>
    <property type="match status" value="1"/>
</dbReference>
<comment type="caution">
    <text evidence="13">The sequence shown here is derived from an EMBL/GenBank/DDBJ whole genome shotgun (WGS) entry which is preliminary data.</text>
</comment>
<keyword evidence="4 9" id="KW-0812">Transmembrane</keyword>
<evidence type="ECO:0000256" key="4">
    <source>
        <dbReference type="ARBA" id="ARBA00022692"/>
    </source>
</evidence>
<dbReference type="Pfam" id="PF00344">
    <property type="entry name" value="SecY"/>
    <property type="match status" value="1"/>
</dbReference>
<dbReference type="PROSITE" id="PS00755">
    <property type="entry name" value="SECY_1"/>
    <property type="match status" value="1"/>
</dbReference>
<comment type="function">
    <text evidence="9 10">The central subunit of the protein translocation channel SecYEG. Consists of two halves formed by TMs 1-5 and 6-10. These two domains form a lateral gate at the front which open onto the bilayer between TMs 2 and 7, and are clamped together by SecE at the back. The channel is closed by both a pore ring composed of hydrophobic SecY resides and a short helix (helix 2A) on the extracellular side of the membrane which forms a plug. The plug probably moves laterally to allow the channel to open. The ring and the pore may move independently.</text>
</comment>
<evidence type="ECO:0000256" key="11">
    <source>
        <dbReference type="RuleBase" id="RU003484"/>
    </source>
</evidence>
<gene>
    <name evidence="9 13" type="primary">secY</name>
    <name evidence="13" type="ORF">I9W95_05315</name>
</gene>
<evidence type="ECO:0000256" key="5">
    <source>
        <dbReference type="ARBA" id="ARBA00022927"/>
    </source>
</evidence>
<evidence type="ECO:0000313" key="14">
    <source>
        <dbReference type="Proteomes" id="UP000714380"/>
    </source>
</evidence>
<dbReference type="NCBIfam" id="TIGR00967">
    <property type="entry name" value="3a0501s007"/>
    <property type="match status" value="1"/>
</dbReference>
<feature type="transmembrane region" description="Helical" evidence="9">
    <location>
        <begin position="117"/>
        <end position="138"/>
    </location>
</feature>
<keyword evidence="5 9" id="KW-0653">Protein transport</keyword>
<feature type="transmembrane region" description="Helical" evidence="9">
    <location>
        <begin position="150"/>
        <end position="169"/>
    </location>
</feature>
<sequence>MARQGLPQGMQSGLGELWARIRFVLLAIVVYRIGTHIPVPGINPDALSRLFEQNQGTILEMFNMFSGGALERMSILALGIMPYISASIIMQLLTAVSPQLEQLKKEGESGRRKITQYTRYGTVLLATIQAFGVSAGLAGQGVTFSSGLDFYIAAVPSFVAGAVFMMWLGEQVTERGIGNGISILIFAGIVAGLPSAIGQAFESARQGDLNIVVLLAIAVLAVAVIAFVIFVERGQRRITINYAKRQQGRQMFAAQTSHLPLKLNMAGVIPAIFASSLLLFPASLGQWFGQGEGMEWLQDISMALAPSQPLYIVMFAAGIIFFCYFYTALMFNPKDVAENLKKSGAFIPGIRPGIQTAKYIDGVLGRLTLFGSLYITAVCLMPQFLVVAADVPFYFGGTSLLIVVVVVMDFMSQVQSHLMSHQYESLMKKANLKNFGSTR</sequence>
<keyword evidence="7 9" id="KW-0811">Translocation</keyword>
<proteinExistence type="inferred from homology"/>
<evidence type="ECO:0000256" key="2">
    <source>
        <dbReference type="ARBA" id="ARBA00005751"/>
    </source>
</evidence>
<keyword evidence="3 9" id="KW-0813">Transport</keyword>
<name>A0ABS7ZMV3_9GAMM</name>
<dbReference type="SUPFAM" id="SSF103491">
    <property type="entry name" value="Preprotein translocase SecY subunit"/>
    <property type="match status" value="1"/>
</dbReference>
<accession>A0ABS7ZMV3</accession>
<dbReference type="PANTHER" id="PTHR10906">
    <property type="entry name" value="SECY/SEC61-ALPHA FAMILY MEMBER"/>
    <property type="match status" value="1"/>
</dbReference>
<keyword evidence="6 9" id="KW-1133">Transmembrane helix</keyword>
<feature type="transmembrane region" description="Helical" evidence="9">
    <location>
        <begin position="309"/>
        <end position="331"/>
    </location>
</feature>
<keyword evidence="9" id="KW-1003">Cell membrane</keyword>
<feature type="transmembrane region" description="Helical" evidence="9">
    <location>
        <begin position="391"/>
        <end position="411"/>
    </location>
</feature>
<dbReference type="HAMAP" id="MF_01465">
    <property type="entry name" value="SecY"/>
    <property type="match status" value="1"/>
</dbReference>
<evidence type="ECO:0000313" key="13">
    <source>
        <dbReference type="EMBL" id="MCA6063022.1"/>
    </source>
</evidence>
<dbReference type="PROSITE" id="PS00756">
    <property type="entry name" value="SECY_2"/>
    <property type="match status" value="1"/>
</dbReference>
<dbReference type="PRINTS" id="PR00303">
    <property type="entry name" value="SECYTRNLCASE"/>
</dbReference>
<dbReference type="InterPro" id="IPR002208">
    <property type="entry name" value="SecY/SEC61-alpha"/>
</dbReference>
<feature type="transmembrane region" description="Helical" evidence="9">
    <location>
        <begin position="367"/>
        <end position="385"/>
    </location>
</feature>
<keyword evidence="14" id="KW-1185">Reference proteome</keyword>
<dbReference type="RefSeq" id="WP_225672604.1">
    <property type="nucleotide sequence ID" value="NZ_JAEDAH010000023.1"/>
</dbReference>
<keyword evidence="8 9" id="KW-0472">Membrane</keyword>
<comment type="similarity">
    <text evidence="2 9 12">Belongs to the SecY/SEC61-alpha family.</text>
</comment>
<comment type="subcellular location">
    <subcellularLocation>
        <location evidence="9">Cell membrane</location>
        <topology evidence="9">Multi-pass membrane protein</topology>
    </subcellularLocation>
    <subcellularLocation>
        <location evidence="1 11">Membrane</location>
        <topology evidence="1 11">Multi-pass membrane protein</topology>
    </subcellularLocation>
</comment>
<evidence type="ECO:0000256" key="7">
    <source>
        <dbReference type="ARBA" id="ARBA00023010"/>
    </source>
</evidence>
<feature type="transmembrane region" description="Helical" evidence="9">
    <location>
        <begin position="209"/>
        <end position="231"/>
    </location>
</feature>
<dbReference type="PIRSF" id="PIRSF004557">
    <property type="entry name" value="SecY"/>
    <property type="match status" value="1"/>
</dbReference>
<evidence type="ECO:0000256" key="6">
    <source>
        <dbReference type="ARBA" id="ARBA00022989"/>
    </source>
</evidence>
<evidence type="ECO:0000256" key="12">
    <source>
        <dbReference type="RuleBase" id="RU004349"/>
    </source>
</evidence>
<protein>
    <recommendedName>
        <fullName evidence="9 10">Protein translocase subunit SecY</fullName>
    </recommendedName>
</protein>
<dbReference type="InterPro" id="IPR030659">
    <property type="entry name" value="SecY_CS"/>
</dbReference>